<dbReference type="InterPro" id="IPR051615">
    <property type="entry name" value="Transcr_Regulatory_Elem"/>
</dbReference>
<dbReference type="GO" id="GO:0008270">
    <property type="term" value="F:zinc ion binding"/>
    <property type="evidence" value="ECO:0007669"/>
    <property type="project" value="InterPro"/>
</dbReference>
<keyword evidence="5" id="KW-0804">Transcription</keyword>
<evidence type="ECO:0000256" key="6">
    <source>
        <dbReference type="ARBA" id="ARBA00023242"/>
    </source>
</evidence>
<evidence type="ECO:0000256" key="3">
    <source>
        <dbReference type="ARBA" id="ARBA00023015"/>
    </source>
</evidence>
<dbReference type="GO" id="GO:0003677">
    <property type="term" value="F:DNA binding"/>
    <property type="evidence" value="ECO:0007669"/>
    <property type="project" value="UniProtKB-KW"/>
</dbReference>
<feature type="compositionally biased region" description="Polar residues" evidence="7">
    <location>
        <begin position="146"/>
        <end position="160"/>
    </location>
</feature>
<dbReference type="SMART" id="SM00906">
    <property type="entry name" value="Fungal_trans"/>
    <property type="match status" value="1"/>
</dbReference>
<sequence length="748" mass="83591">MRQHLRRQTRHQPATSILNEVVPMCDGKQPCGRCLDRNHSNCVYETPVRKSKSSLRTELDALREEQQRNDLVLTGLRHPRVQDEVLARLRARQPVDHIAGWLASTEQQKSYISSSQVAGSRDAAPGPSSPSGNEGLRAGSVVEDNGNPTFGPSSQHNFSAAGQRRHKRGISLDETLQSSSSGLPEPARSRLANWAEARHTDHIVDGTDEPGALHEAVASLREPLLKRVARTWTTVTDDIGLVEHLLGLYFCWEYPTFASLSKEQFLRDFSEGRPRYCSSLLVNALLALGCRFSSFPRKKKKMMMKQAGPGPGAPYPSGQQFFDESLELLRRQSDYHSLLVVQALGVLSIREASCGHVMESRAFSGQSMRLAVEMGLHHIVEHPEGGRTADEFSVLSATYWGAFSLEQSWSLATSSPPCFSKHLITPPKPPLVSDIEDSLWVPYTDSGTPPNAFHGQPSHVRSVFKCYCELSELTHQILYLFRSPEQPVTSRRLLDIYTSCVSWFDNVPAALKLGYNFTPAVLFSHMQYHFSILLLFRPFIRLVISGSEIIPKEVCLQSASSINTLLRCYAQLYTLRRTPTFLPQFILASSITLLAIGIMDAHPNADGSGIVIDPSIVDNVQQGMDGLAEIAPCHQFAEQAVNILRRLAQKWNIHLNTDLEPTLDPDTYNDRFVEPYFSGLNLFPDSRPAWSLPVRDAAREVSEEQSRQNQKQEAMDMLENLMLHPIPLQNPSIFLREPGLAKHGFARA</sequence>
<evidence type="ECO:0000256" key="7">
    <source>
        <dbReference type="SAM" id="MobiDB-lite"/>
    </source>
</evidence>
<organism evidence="9 10">
    <name type="scientific">Cordyceps javanica</name>
    <dbReference type="NCBI Taxonomy" id="43265"/>
    <lineage>
        <taxon>Eukaryota</taxon>
        <taxon>Fungi</taxon>
        <taxon>Dikarya</taxon>
        <taxon>Ascomycota</taxon>
        <taxon>Pezizomycotina</taxon>
        <taxon>Sordariomycetes</taxon>
        <taxon>Hypocreomycetidae</taxon>
        <taxon>Hypocreales</taxon>
        <taxon>Cordycipitaceae</taxon>
        <taxon>Cordyceps</taxon>
    </lineage>
</organism>
<evidence type="ECO:0000313" key="10">
    <source>
        <dbReference type="Proteomes" id="UP000315783"/>
    </source>
</evidence>
<dbReference type="PANTHER" id="PTHR31313:SF4">
    <property type="entry name" value="CONIDIAL DEVELOPMENT PROTEIN FLUFFY"/>
    <property type="match status" value="1"/>
</dbReference>
<keyword evidence="4" id="KW-0238">DNA-binding</keyword>
<dbReference type="InterPro" id="IPR007219">
    <property type="entry name" value="XnlR_reg_dom"/>
</dbReference>
<dbReference type="PANTHER" id="PTHR31313">
    <property type="entry name" value="TY1 ENHANCER ACTIVATOR"/>
    <property type="match status" value="1"/>
</dbReference>
<evidence type="ECO:0000259" key="8">
    <source>
        <dbReference type="SMART" id="SM00906"/>
    </source>
</evidence>
<comment type="caution">
    <text evidence="9">The sequence shown here is derived from an EMBL/GenBank/DDBJ whole genome shotgun (WGS) entry which is preliminary data.</text>
</comment>
<evidence type="ECO:0000256" key="2">
    <source>
        <dbReference type="ARBA" id="ARBA00022833"/>
    </source>
</evidence>
<keyword evidence="6" id="KW-0539">Nucleus</keyword>
<feature type="domain" description="Xylanolytic transcriptional activator regulatory" evidence="8">
    <location>
        <begin position="360"/>
        <end position="435"/>
    </location>
</feature>
<dbReference type="EMBL" id="SPUK01000004">
    <property type="protein sequence ID" value="TQV97879.1"/>
    <property type="molecule type" value="Genomic_DNA"/>
</dbReference>
<keyword evidence="1" id="KW-0479">Metal-binding</keyword>
<evidence type="ECO:0000313" key="9">
    <source>
        <dbReference type="EMBL" id="TQV97879.1"/>
    </source>
</evidence>
<name>A0A545V8E7_9HYPO</name>
<evidence type="ECO:0000256" key="4">
    <source>
        <dbReference type="ARBA" id="ARBA00023125"/>
    </source>
</evidence>
<dbReference type="STRING" id="43265.A0A545V8E7"/>
<feature type="region of interest" description="Disordered" evidence="7">
    <location>
        <begin position="112"/>
        <end position="166"/>
    </location>
</feature>
<reference evidence="9 10" key="1">
    <citation type="journal article" date="2019" name="Appl. Microbiol. Biotechnol.">
        <title>Genome sequence of Isaria javanica and comparative genome analysis insights into family S53 peptidase evolution in fungal entomopathogens.</title>
        <authorList>
            <person name="Lin R."/>
            <person name="Zhang X."/>
            <person name="Xin B."/>
            <person name="Zou M."/>
            <person name="Gao Y."/>
            <person name="Qin F."/>
            <person name="Hu Q."/>
            <person name="Xie B."/>
            <person name="Cheng X."/>
        </authorList>
    </citation>
    <scope>NUCLEOTIDE SEQUENCE [LARGE SCALE GENOMIC DNA]</scope>
    <source>
        <strain evidence="9 10">IJ1G</strain>
    </source>
</reference>
<keyword evidence="10" id="KW-1185">Reference proteome</keyword>
<keyword evidence="2" id="KW-0862">Zinc</keyword>
<proteinExistence type="predicted"/>
<dbReference type="CDD" id="cd12148">
    <property type="entry name" value="fungal_TF_MHR"/>
    <property type="match status" value="1"/>
</dbReference>
<dbReference type="AlphaFoldDB" id="A0A545V8E7"/>
<dbReference type="GO" id="GO:0006351">
    <property type="term" value="P:DNA-templated transcription"/>
    <property type="evidence" value="ECO:0007669"/>
    <property type="project" value="InterPro"/>
</dbReference>
<evidence type="ECO:0000256" key="1">
    <source>
        <dbReference type="ARBA" id="ARBA00022723"/>
    </source>
</evidence>
<gene>
    <name evidence="9" type="ORF">IF1G_03622</name>
</gene>
<dbReference type="Pfam" id="PF04082">
    <property type="entry name" value="Fungal_trans"/>
    <property type="match status" value="1"/>
</dbReference>
<keyword evidence="3" id="KW-0805">Transcription regulation</keyword>
<dbReference type="Proteomes" id="UP000315783">
    <property type="component" value="Unassembled WGS sequence"/>
</dbReference>
<evidence type="ECO:0000256" key="5">
    <source>
        <dbReference type="ARBA" id="ARBA00023163"/>
    </source>
</evidence>
<protein>
    <submittedName>
        <fullName evidence="9">Nitrogen assimilation transcription factor nirA</fullName>
    </submittedName>
</protein>
<accession>A0A545V8E7</accession>